<protein>
    <submittedName>
        <fullName evidence="2">Uncharacterized protein</fullName>
    </submittedName>
</protein>
<keyword evidence="3" id="KW-1185">Reference proteome</keyword>
<feature type="region of interest" description="Disordered" evidence="1">
    <location>
        <begin position="36"/>
        <end position="86"/>
    </location>
</feature>
<gene>
    <name evidence="2" type="ORF">ALC56_12243</name>
</gene>
<evidence type="ECO:0000313" key="2">
    <source>
        <dbReference type="EMBL" id="KYN33531.1"/>
    </source>
</evidence>
<dbReference type="EMBL" id="KQ981905">
    <property type="protein sequence ID" value="KYN33531.1"/>
    <property type="molecule type" value="Genomic_DNA"/>
</dbReference>
<dbReference type="Proteomes" id="UP000078541">
    <property type="component" value="Unassembled WGS sequence"/>
</dbReference>
<sequence>MGRKGAVRGGIVRCRSGVNGTAKVYFVEEKAACHATMGPHGGDGEEGAGVCIWGDGEKEGGGARGEMQQQQQQRQLSLPVPPFVLP</sequence>
<accession>A0A195EZH6</accession>
<name>A0A195EZH6_9HYME</name>
<organism evidence="2 3">
    <name type="scientific">Trachymyrmex septentrionalis</name>
    <dbReference type="NCBI Taxonomy" id="34720"/>
    <lineage>
        <taxon>Eukaryota</taxon>
        <taxon>Metazoa</taxon>
        <taxon>Ecdysozoa</taxon>
        <taxon>Arthropoda</taxon>
        <taxon>Hexapoda</taxon>
        <taxon>Insecta</taxon>
        <taxon>Pterygota</taxon>
        <taxon>Neoptera</taxon>
        <taxon>Endopterygota</taxon>
        <taxon>Hymenoptera</taxon>
        <taxon>Apocrita</taxon>
        <taxon>Aculeata</taxon>
        <taxon>Formicoidea</taxon>
        <taxon>Formicidae</taxon>
        <taxon>Myrmicinae</taxon>
        <taxon>Trachymyrmex</taxon>
    </lineage>
</organism>
<dbReference type="AlphaFoldDB" id="A0A195EZH6"/>
<proteinExistence type="predicted"/>
<feature type="compositionally biased region" description="Low complexity" evidence="1">
    <location>
        <begin position="65"/>
        <end position="75"/>
    </location>
</feature>
<reference evidence="2 3" key="1">
    <citation type="submission" date="2016-03" db="EMBL/GenBank/DDBJ databases">
        <title>Trachymyrmex septentrionalis WGS genome.</title>
        <authorList>
            <person name="Nygaard S."/>
            <person name="Hu H."/>
            <person name="Boomsma J."/>
            <person name="Zhang G."/>
        </authorList>
    </citation>
    <scope>NUCLEOTIDE SEQUENCE [LARGE SCALE GENOMIC DNA]</scope>
    <source>
        <strain evidence="2">Tsep2-gDNA-1</strain>
        <tissue evidence="2">Whole body</tissue>
    </source>
</reference>
<evidence type="ECO:0000313" key="3">
    <source>
        <dbReference type="Proteomes" id="UP000078541"/>
    </source>
</evidence>
<evidence type="ECO:0000256" key="1">
    <source>
        <dbReference type="SAM" id="MobiDB-lite"/>
    </source>
</evidence>